<dbReference type="Proteomes" id="UP000284842">
    <property type="component" value="Unassembled WGS sequence"/>
</dbReference>
<protein>
    <recommendedName>
        <fullName evidence="5">Protein EFR3</fullName>
    </recommendedName>
</protein>
<dbReference type="InterPro" id="IPR039786">
    <property type="entry name" value="EFR3"/>
</dbReference>
<keyword evidence="4" id="KW-1185">Reference proteome</keyword>
<evidence type="ECO:0000256" key="1">
    <source>
        <dbReference type="ARBA" id="ARBA00010216"/>
    </source>
</evidence>
<organism evidence="3 4">
    <name type="scientific">Panaeolus cyanescens</name>
    <dbReference type="NCBI Taxonomy" id="181874"/>
    <lineage>
        <taxon>Eukaryota</taxon>
        <taxon>Fungi</taxon>
        <taxon>Dikarya</taxon>
        <taxon>Basidiomycota</taxon>
        <taxon>Agaricomycotina</taxon>
        <taxon>Agaricomycetes</taxon>
        <taxon>Agaricomycetidae</taxon>
        <taxon>Agaricales</taxon>
        <taxon>Agaricineae</taxon>
        <taxon>Galeropsidaceae</taxon>
        <taxon>Panaeolus</taxon>
    </lineage>
</organism>
<dbReference type="EMBL" id="NHTK01001370">
    <property type="protein sequence ID" value="PPQ99057.1"/>
    <property type="molecule type" value="Genomic_DNA"/>
</dbReference>
<dbReference type="InterPro" id="IPR016024">
    <property type="entry name" value="ARM-type_fold"/>
</dbReference>
<reference evidence="3 4" key="1">
    <citation type="journal article" date="2018" name="Evol. Lett.">
        <title>Horizontal gene cluster transfer increased hallucinogenic mushroom diversity.</title>
        <authorList>
            <person name="Reynolds H.T."/>
            <person name="Vijayakumar V."/>
            <person name="Gluck-Thaler E."/>
            <person name="Korotkin H.B."/>
            <person name="Matheny P.B."/>
            <person name="Slot J.C."/>
        </authorList>
    </citation>
    <scope>NUCLEOTIDE SEQUENCE [LARGE SCALE GENOMIC DNA]</scope>
    <source>
        <strain evidence="3 4">2629</strain>
    </source>
</reference>
<dbReference type="GO" id="GO:0072659">
    <property type="term" value="P:protein localization to plasma membrane"/>
    <property type="evidence" value="ECO:0007669"/>
    <property type="project" value="InterPro"/>
</dbReference>
<feature type="compositionally biased region" description="Basic residues" evidence="2">
    <location>
        <begin position="884"/>
        <end position="894"/>
    </location>
</feature>
<sequence>MNLFAAIHVKLLSSCYPPNSTLLTAGPDYSPNSHELSRLTYYASNHPGKLAKIGSELEKRLKLECRKAKDGNARSRASLLISLAILRSLATECRRDIVLLSPYLVSSVDFVLSSLSSDLEIVVRAASIFTAWATYTTGSLTNADHDMTSRYLSILKSFGALSASMLSDQETRNRTRLIGLAALSAVINSEVLYHDTAQFGTQVSSILQPNIHIIFDTPMTMLNNQSLAVKDSPASPYLTEFRTRPAIERRAASIHIHVDGDNGPSLEDVSEASLRALFALLNHSNGEQLRYVMQSIFTSVDLLNNGWNRVEHCCWVAQKVAEWAQYQYRYVVPTWLVDNLMQYQDVDKILPLHRAVMSMIQAVFSSPTALINLSSSDILSSLLAVLLRRVSIRPDDDALVPLVECIASLGCHVYYSDQIPDLVAELIGRLVIIEVQGLLVSEKATRKECRTSAIRCIFQGLLGLLKAANDGEQAGIVDEPNKPLVIDFSSNKTGEERQARRTQVTADIWQDTLSLLCDPDPLVRRDCADALVYYITKEMPKHGENRDFQMMKHPRKSTEIRRDATIISHLANPGSKFLNAIYGYLYILAISPTLSHITPAESFEAEANSHSGQRGRPSTDARPNTPKIRKQAMISRLIDLAPASLSPKTVALEEDYANILKIMNTIQISFPVRGLLSGIPMILALDRVINTQTRDSAILQRIVALKSVLAHVWLTIAQVWHVAQLSELAEQAIKNLAAFPLSDETSPEELGLNTHDALLILASSQSLQESISSDQEHILKRFRTSWTPELALKDFETSAYDLSVRGDGVSPLLKISPALMHIENISLHSLARSTRGLGVTDLREALEGRASLSNPALARPPSVSTLDHTSFLATDPAHPALRLTKTRSRSKKRSQGNGSANEVRDVLTRLGIGKHNGSLLKTTFQKGAQ</sequence>
<dbReference type="SUPFAM" id="SSF48371">
    <property type="entry name" value="ARM repeat"/>
    <property type="match status" value="1"/>
</dbReference>
<comment type="similarity">
    <text evidence="1">Belongs to the EFR3 family.</text>
</comment>
<feature type="region of interest" description="Disordered" evidence="2">
    <location>
        <begin position="877"/>
        <end position="905"/>
    </location>
</feature>
<gene>
    <name evidence="3" type="ORF">CVT24_003617</name>
</gene>
<evidence type="ECO:0000256" key="2">
    <source>
        <dbReference type="SAM" id="MobiDB-lite"/>
    </source>
</evidence>
<dbReference type="InterPro" id="IPR049150">
    <property type="entry name" value="EFR3_HEAT-like_rpt"/>
</dbReference>
<feature type="region of interest" description="Disordered" evidence="2">
    <location>
        <begin position="604"/>
        <end position="625"/>
    </location>
</feature>
<name>A0A409Y7P5_9AGAR</name>
<dbReference type="Pfam" id="PF21072">
    <property type="entry name" value="EFR3"/>
    <property type="match status" value="1"/>
</dbReference>
<dbReference type="STRING" id="181874.A0A409Y7P5"/>
<dbReference type="PANTHER" id="PTHR47766:SF1">
    <property type="entry name" value="PROTEIN EFR3"/>
    <property type="match status" value="1"/>
</dbReference>
<evidence type="ECO:0000313" key="4">
    <source>
        <dbReference type="Proteomes" id="UP000284842"/>
    </source>
</evidence>
<dbReference type="OrthoDB" id="274691at2759"/>
<evidence type="ECO:0008006" key="5">
    <source>
        <dbReference type="Google" id="ProtNLM"/>
    </source>
</evidence>
<evidence type="ECO:0000313" key="3">
    <source>
        <dbReference type="EMBL" id="PPQ99057.1"/>
    </source>
</evidence>
<accession>A0A409Y7P5</accession>
<dbReference type="InParanoid" id="A0A409Y7P5"/>
<dbReference type="PANTHER" id="PTHR47766">
    <property type="entry name" value="PROTEIN EFR3"/>
    <property type="match status" value="1"/>
</dbReference>
<dbReference type="AlphaFoldDB" id="A0A409Y7P5"/>
<proteinExistence type="inferred from homology"/>
<comment type="caution">
    <text evidence="3">The sequence shown here is derived from an EMBL/GenBank/DDBJ whole genome shotgun (WGS) entry which is preliminary data.</text>
</comment>